<dbReference type="EMBL" id="CP053697">
    <property type="protein sequence ID" value="QKE62562.1"/>
    <property type="molecule type" value="Genomic_DNA"/>
</dbReference>
<dbReference type="RefSeq" id="WP_173204495.1">
    <property type="nucleotide sequence ID" value="NZ_CP053697.2"/>
</dbReference>
<dbReference type="KEGG" id="pcam:HNE05_04040"/>
<sequence>MKGFLSGLIDLVKEHMSDENDGDDDGIPHLHRSLNIPGFTKLLPEAIAIITEQLPKIDPDLPYDNEHAQVQAYQSKRFDRDYNLGPYADLYRRVAAVDPESAPTFKHGGVLVADSAKLAEQQNEHIAQILSPHLPAYIFKQDYADQTFGFEVSSCEALLALLNNHVYYTYKDFGYRDPVATDEESFNNLLLGFSSHINILFPKLDGLLHLGNCGQIYIGAEDIERLTSLENLLQPAGAFVPMPY</sequence>
<evidence type="ECO:0000313" key="2">
    <source>
        <dbReference type="Proteomes" id="UP000501379"/>
    </source>
</evidence>
<keyword evidence="2" id="KW-1185">Reference proteome</keyword>
<organism evidence="1 2">
    <name type="scientific">Aquipseudomonas campi</name>
    <dbReference type="NCBI Taxonomy" id="2731681"/>
    <lineage>
        <taxon>Bacteria</taxon>
        <taxon>Pseudomonadati</taxon>
        <taxon>Pseudomonadota</taxon>
        <taxon>Gammaproteobacteria</taxon>
        <taxon>Pseudomonadales</taxon>
        <taxon>Pseudomonadaceae</taxon>
        <taxon>Aquipseudomonas</taxon>
    </lineage>
</organism>
<name>A0A6M8FED8_9GAMM</name>
<proteinExistence type="predicted"/>
<dbReference type="AlphaFoldDB" id="A0A6M8FED8"/>
<protein>
    <submittedName>
        <fullName evidence="1">Uncharacterized protein</fullName>
    </submittedName>
</protein>
<evidence type="ECO:0000313" key="1">
    <source>
        <dbReference type="EMBL" id="QKE62562.1"/>
    </source>
</evidence>
<accession>A0A6M8FED8</accession>
<dbReference type="Proteomes" id="UP000501379">
    <property type="component" value="Chromosome"/>
</dbReference>
<gene>
    <name evidence="1" type="ORF">HNE05_04040</name>
</gene>
<reference evidence="1" key="1">
    <citation type="submission" date="2020-07" db="EMBL/GenBank/DDBJ databases">
        <title>Nitrate ammonifying Pseudomonas campi sp. nov. isolated from German agricultural grassland.</title>
        <authorList>
            <person name="Timsy T."/>
            <person name="Ulrich A."/>
            <person name="Spanner T."/>
            <person name="Foesel B."/>
            <person name="Kolb S."/>
            <person name="Horn M.A."/>
            <person name="Behrendt U."/>
        </authorList>
    </citation>
    <scope>NUCLEOTIDE SEQUENCE</scope>
    <source>
        <strain evidence="1">S1-A32-2</strain>
    </source>
</reference>